<name>A0A1S2VIS3_9BACT</name>
<comment type="similarity">
    <text evidence="2">Belongs to the glycosyl hydrolase 29 family.</text>
</comment>
<evidence type="ECO:0000256" key="5">
    <source>
        <dbReference type="ARBA" id="ARBA00022801"/>
    </source>
</evidence>
<dbReference type="Gene3D" id="3.20.20.80">
    <property type="entry name" value="Glycosidases"/>
    <property type="match status" value="1"/>
</dbReference>
<dbReference type="GO" id="GO:0004560">
    <property type="term" value="F:alpha-L-fucosidase activity"/>
    <property type="evidence" value="ECO:0007669"/>
    <property type="project" value="InterPro"/>
</dbReference>
<evidence type="ECO:0000313" key="9">
    <source>
        <dbReference type="Proteomes" id="UP000181790"/>
    </source>
</evidence>
<proteinExistence type="inferred from homology"/>
<evidence type="ECO:0000256" key="6">
    <source>
        <dbReference type="ARBA" id="ARBA00023295"/>
    </source>
</evidence>
<dbReference type="InterPro" id="IPR057739">
    <property type="entry name" value="Glyco_hydro_29_N"/>
</dbReference>
<dbReference type="PANTHER" id="PTHR10030">
    <property type="entry name" value="ALPHA-L-FUCOSIDASE"/>
    <property type="match status" value="1"/>
</dbReference>
<dbReference type="GO" id="GO:0016139">
    <property type="term" value="P:glycoside catabolic process"/>
    <property type="evidence" value="ECO:0007669"/>
    <property type="project" value="TreeGrafter"/>
</dbReference>
<feature type="domain" description="Glycoside hydrolase family 29 N-terminal" evidence="7">
    <location>
        <begin position="2"/>
        <end position="89"/>
    </location>
</feature>
<gene>
    <name evidence="8" type="ORF">BLX24_13940</name>
</gene>
<comment type="function">
    <text evidence="1">Alpha-L-fucosidase is responsible for hydrolyzing the alpha-1,6-linked fucose joined to the reducing-end N-acetylglucosamine of the carbohydrate moieties of glycoproteins.</text>
</comment>
<dbReference type="SUPFAM" id="SSF51445">
    <property type="entry name" value="(Trans)glycosidases"/>
    <property type="match status" value="1"/>
</dbReference>
<dbReference type="InterPro" id="IPR016286">
    <property type="entry name" value="FUC_metazoa-typ"/>
</dbReference>
<organism evidence="8 9">
    <name type="scientific">Arsenicibacter rosenii</name>
    <dbReference type="NCBI Taxonomy" id="1750698"/>
    <lineage>
        <taxon>Bacteria</taxon>
        <taxon>Pseudomonadati</taxon>
        <taxon>Bacteroidota</taxon>
        <taxon>Cytophagia</taxon>
        <taxon>Cytophagales</taxon>
        <taxon>Spirosomataceae</taxon>
        <taxon>Arsenicibacter</taxon>
    </lineage>
</organism>
<dbReference type="RefSeq" id="WP_071503766.1">
    <property type="nucleotide sequence ID" value="NZ_MORL01000006.1"/>
</dbReference>
<dbReference type="AlphaFoldDB" id="A0A1S2VIS3"/>
<comment type="caution">
    <text evidence="8">The sequence shown here is derived from an EMBL/GenBank/DDBJ whole genome shotgun (WGS) entry which is preliminary data.</text>
</comment>
<keyword evidence="9" id="KW-1185">Reference proteome</keyword>
<dbReference type="SMART" id="SM00812">
    <property type="entry name" value="Alpha_L_fucos"/>
    <property type="match status" value="1"/>
</dbReference>
<evidence type="ECO:0000259" key="7">
    <source>
        <dbReference type="Pfam" id="PF01120"/>
    </source>
</evidence>
<dbReference type="InterPro" id="IPR000933">
    <property type="entry name" value="Glyco_hydro_29"/>
</dbReference>
<evidence type="ECO:0000313" key="8">
    <source>
        <dbReference type="EMBL" id="OIN58661.1"/>
    </source>
</evidence>
<evidence type="ECO:0000256" key="2">
    <source>
        <dbReference type="ARBA" id="ARBA00007951"/>
    </source>
</evidence>
<evidence type="ECO:0000256" key="4">
    <source>
        <dbReference type="ARBA" id="ARBA00022729"/>
    </source>
</evidence>
<dbReference type="Proteomes" id="UP000181790">
    <property type="component" value="Unassembled WGS sequence"/>
</dbReference>
<evidence type="ECO:0000256" key="1">
    <source>
        <dbReference type="ARBA" id="ARBA00004071"/>
    </source>
</evidence>
<dbReference type="EMBL" id="MORL01000006">
    <property type="protein sequence ID" value="OIN58661.1"/>
    <property type="molecule type" value="Genomic_DNA"/>
</dbReference>
<dbReference type="PRINTS" id="PR00741">
    <property type="entry name" value="GLHYDRLASE29"/>
</dbReference>
<accession>A0A1S2VIS3</accession>
<keyword evidence="6" id="KW-0326">Glycosidase</keyword>
<sequence length="100" mass="11630">MAFHEKNYGRNFQYQGFASWFKAELFNPDQWATVFKQSGAKYIVLTSKHHECFTLWPNAQAWNWNAQDTGPYRDLAGDLAKAVRDKGLRAPSLWLTSRKC</sequence>
<keyword evidence="5" id="KW-0378">Hydrolase</keyword>
<dbReference type="PANTHER" id="PTHR10030:SF37">
    <property type="entry name" value="ALPHA-L-FUCOSIDASE-RELATED"/>
    <property type="match status" value="1"/>
</dbReference>
<dbReference type="Pfam" id="PF01120">
    <property type="entry name" value="Alpha_L_fucos"/>
    <property type="match status" value="1"/>
</dbReference>
<keyword evidence="4" id="KW-0732">Signal</keyword>
<protein>
    <recommendedName>
        <fullName evidence="3">alpha-L-fucosidase</fullName>
        <ecNumber evidence="3">3.2.1.51</ecNumber>
    </recommendedName>
</protein>
<dbReference type="InterPro" id="IPR017853">
    <property type="entry name" value="GH"/>
</dbReference>
<dbReference type="GO" id="GO:0006004">
    <property type="term" value="P:fucose metabolic process"/>
    <property type="evidence" value="ECO:0007669"/>
    <property type="project" value="InterPro"/>
</dbReference>
<reference evidence="8 9" key="1">
    <citation type="submission" date="2016-10" db="EMBL/GenBank/DDBJ databases">
        <title>Arsenicibacter rosenii gen. nov., sp. nov., an efficient arsenic-methylating bacterium isolated from an arsenic-contaminated paddy soil.</title>
        <authorList>
            <person name="Huang K."/>
        </authorList>
    </citation>
    <scope>NUCLEOTIDE SEQUENCE [LARGE SCALE GENOMIC DNA]</scope>
    <source>
        <strain evidence="8 9">SM-1</strain>
    </source>
</reference>
<evidence type="ECO:0000256" key="3">
    <source>
        <dbReference type="ARBA" id="ARBA00012662"/>
    </source>
</evidence>
<dbReference type="GO" id="GO:0005764">
    <property type="term" value="C:lysosome"/>
    <property type="evidence" value="ECO:0007669"/>
    <property type="project" value="TreeGrafter"/>
</dbReference>
<dbReference type="EC" id="3.2.1.51" evidence="3"/>